<evidence type="ECO:0000256" key="3">
    <source>
        <dbReference type="ARBA" id="ARBA00010136"/>
    </source>
</evidence>
<dbReference type="EC" id="3.4.11.2" evidence="4"/>
<dbReference type="EMBL" id="CP099489">
    <property type="protein sequence ID" value="USQ78361.1"/>
    <property type="molecule type" value="Genomic_DNA"/>
</dbReference>
<evidence type="ECO:0000256" key="4">
    <source>
        <dbReference type="ARBA" id="ARBA00012564"/>
    </source>
</evidence>
<evidence type="ECO:0000256" key="6">
    <source>
        <dbReference type="ARBA" id="ARBA00022438"/>
    </source>
</evidence>
<dbReference type="InterPro" id="IPR012778">
    <property type="entry name" value="Pept_M1_aminopeptidase"/>
</dbReference>
<evidence type="ECO:0000256" key="5">
    <source>
        <dbReference type="ARBA" id="ARBA00015611"/>
    </source>
</evidence>
<dbReference type="CDD" id="cd09602">
    <property type="entry name" value="M1_APN"/>
    <property type="match status" value="1"/>
</dbReference>
<evidence type="ECO:0000256" key="8">
    <source>
        <dbReference type="ARBA" id="ARBA00022723"/>
    </source>
</evidence>
<gene>
    <name evidence="17" type="primary">pepN</name>
    <name evidence="17" type="ORF">NF556_11955</name>
</gene>
<dbReference type="NCBIfam" id="TIGR02412">
    <property type="entry name" value="pepN_strep_liv"/>
    <property type="match status" value="1"/>
</dbReference>
<dbReference type="InterPro" id="IPR027268">
    <property type="entry name" value="Peptidase_M4/M1_CTD_sf"/>
</dbReference>
<feature type="domain" description="ERAP1-like C-terminal" evidence="15">
    <location>
        <begin position="544"/>
        <end position="863"/>
    </location>
</feature>
<dbReference type="PANTHER" id="PTHR11533:SF174">
    <property type="entry name" value="PUROMYCIN-SENSITIVE AMINOPEPTIDASE-RELATED"/>
    <property type="match status" value="1"/>
</dbReference>
<keyword evidence="8" id="KW-0479">Metal-binding</keyword>
<dbReference type="InterPro" id="IPR014782">
    <property type="entry name" value="Peptidase_M1_dom"/>
</dbReference>
<dbReference type="InterPro" id="IPR042097">
    <property type="entry name" value="Aminopeptidase_N-like_N_sf"/>
</dbReference>
<keyword evidence="10" id="KW-0862">Zinc</keyword>
<dbReference type="SUPFAM" id="SSF55486">
    <property type="entry name" value="Metalloproteases ('zincins'), catalytic domain"/>
    <property type="match status" value="1"/>
</dbReference>
<evidence type="ECO:0000256" key="9">
    <source>
        <dbReference type="ARBA" id="ARBA00022801"/>
    </source>
</evidence>
<accession>A0ABY4YNQ4</accession>
<comment type="catalytic activity">
    <reaction evidence="1">
        <text>Release of an N-terminal amino acid, Xaa-|-Yaa- from a peptide, amide or arylamide. Xaa is preferably Ala, but may be most amino acids including Pro (slow action). When a terminal hydrophobic residue is followed by a prolyl residue, the two may be released as an intact Xaa-Pro dipeptide.</text>
        <dbReference type="EC" id="3.4.11.2"/>
    </reaction>
</comment>
<proteinExistence type="inferred from homology"/>
<dbReference type="PRINTS" id="PR00756">
    <property type="entry name" value="ALADIPTASE"/>
</dbReference>
<evidence type="ECO:0000256" key="2">
    <source>
        <dbReference type="ARBA" id="ARBA00001947"/>
    </source>
</evidence>
<sequence>MTATTNLTHAECAERARTIAVGEQRVELDLRSATDPTARTFRVVSTIAFTATGEETWVDLIADQVVKVTLNGAPVDLSYDGARVPLTGLARDNEVRIEADCVYSRSGEGLHRFTDPQDGNTYLYTHFEPTDARRLYPVFEQPDLKAEVTFVVTAPAEWVILSGQPEVERTQERDAATVTFAPTPPLSSYITAVAAGPYHRVDGTWSTERADGTSQEIALGVLCRASMVDYLDADEVLRLTRQGLDFFDEHFNYPYPWGKYDQIFVPEYNIGAMENPGLVTFTEQYLHRGRTTRAQRQGLANTLMHEMAHMWFGDLVTMRWWDGLWLKESFADLMGYHVTAEATEYTDTWTRFAMDRKQFAYRQDQLPTTHPIVAVIDDMEAARQNFDGITYAKGAATLKQLMAYVGRSAFFAGSRDYFGRHAFGNTEVSDLMECLEAASGRDLTSWSRVWLETAGISELTPVVERAEDGTLTSLLIRQRASDPLASDARGEGPAAGAFIDRPHRLVVGCYALEGDRLSRVAAHEIDVTGQQTQVPQAAGEHADLVLINDDDLTYATVRLDPVSTETALAHVSSIESPLSRGVVWSSLWNSVRDSELPVDRYVRGALQQLPDEADAALLASGLTNLHSAIESFAPVARRSDWRGEQVAMLRDALWAAEADSDRQAVLARALVRATASTAEGVEVVGGLLDGTSVPDGLVVDQDLRWGAVAALAAQDAVSDDALAAELAADDTMTGRTAHLRATAARPSASAKAAAWEAMVADESLTNDHLRALVAGFTEPSGGPATQSYADDYYASISNWWQQRSMVMASILVTGLFPRGDLVAGNQPDEAPSLLAAQTWLEQHPEAPKALRRIVIEQTDHLRRALRVQASAG</sequence>
<evidence type="ECO:0000259" key="14">
    <source>
        <dbReference type="Pfam" id="PF01433"/>
    </source>
</evidence>
<evidence type="ECO:0000256" key="12">
    <source>
        <dbReference type="ARBA" id="ARBA00029811"/>
    </source>
</evidence>
<dbReference type="InterPro" id="IPR050344">
    <property type="entry name" value="Peptidase_M1_aminopeptidases"/>
</dbReference>
<keyword evidence="18" id="KW-1185">Reference proteome</keyword>
<comment type="cofactor">
    <cofactor evidence="2">
        <name>Zn(2+)</name>
        <dbReference type="ChEBI" id="CHEBI:29105"/>
    </cofactor>
</comment>
<dbReference type="InterPro" id="IPR045357">
    <property type="entry name" value="Aminopeptidase_N-like_N"/>
</dbReference>
<dbReference type="Pfam" id="PF01433">
    <property type="entry name" value="Peptidase_M1"/>
    <property type="match status" value="1"/>
</dbReference>
<evidence type="ECO:0000313" key="17">
    <source>
        <dbReference type="EMBL" id="USQ78361.1"/>
    </source>
</evidence>
<dbReference type="RefSeq" id="WP_252591159.1">
    <property type="nucleotide sequence ID" value="NZ_CP099489.1"/>
</dbReference>
<keyword evidence="11" id="KW-0482">Metalloprotease</keyword>
<dbReference type="Gene3D" id="1.10.390.10">
    <property type="entry name" value="Neutral Protease Domain 2"/>
    <property type="match status" value="1"/>
</dbReference>
<dbReference type="Pfam" id="PF11838">
    <property type="entry name" value="ERAP1_C"/>
    <property type="match status" value="1"/>
</dbReference>
<dbReference type="InterPro" id="IPR001930">
    <property type="entry name" value="Peptidase_M1"/>
</dbReference>
<dbReference type="InterPro" id="IPR024571">
    <property type="entry name" value="ERAP1-like_C_dom"/>
</dbReference>
<keyword evidence="6 17" id="KW-0031">Aminopeptidase</keyword>
<reference evidence="17" key="1">
    <citation type="submission" date="2022-06" db="EMBL/GenBank/DDBJ databases">
        <title>Ornithinimicrobium HY1793.</title>
        <authorList>
            <person name="Huang Y."/>
        </authorList>
    </citation>
    <scope>NUCLEOTIDE SEQUENCE</scope>
    <source>
        <strain evidence="17">HY1793</strain>
    </source>
</reference>
<dbReference type="GO" id="GO:0016285">
    <property type="term" value="F:alanyl aminopeptidase activity"/>
    <property type="evidence" value="ECO:0007669"/>
    <property type="project" value="UniProtKB-EC"/>
</dbReference>
<evidence type="ECO:0000313" key="18">
    <source>
        <dbReference type="Proteomes" id="UP001056455"/>
    </source>
</evidence>
<protein>
    <recommendedName>
        <fullName evidence="5">Aminopeptidase N</fullName>
        <ecNumber evidence="4">3.4.11.2</ecNumber>
    </recommendedName>
    <alternativeName>
        <fullName evidence="12">Alanine aminopeptidase</fullName>
    </alternativeName>
    <alternativeName>
        <fullName evidence="13">Lysyl aminopeptidase</fullName>
    </alternativeName>
</protein>
<dbReference type="Gene3D" id="2.60.40.1730">
    <property type="entry name" value="tricorn interacting facor f3 domain"/>
    <property type="match status" value="1"/>
</dbReference>
<evidence type="ECO:0000256" key="7">
    <source>
        <dbReference type="ARBA" id="ARBA00022670"/>
    </source>
</evidence>
<name>A0ABY4YNQ4_9MICO</name>
<comment type="similarity">
    <text evidence="3">Belongs to the peptidase M1 family.</text>
</comment>
<dbReference type="SUPFAM" id="SSF63737">
    <property type="entry name" value="Leukotriene A4 hydrolase N-terminal domain"/>
    <property type="match status" value="1"/>
</dbReference>
<keyword evidence="9 17" id="KW-0378">Hydrolase</keyword>
<organism evidence="17 18">
    <name type="scientific">Ornithinimicrobium faecis</name>
    <dbReference type="NCBI Taxonomy" id="2934158"/>
    <lineage>
        <taxon>Bacteria</taxon>
        <taxon>Bacillati</taxon>
        <taxon>Actinomycetota</taxon>
        <taxon>Actinomycetes</taxon>
        <taxon>Micrococcales</taxon>
        <taxon>Ornithinimicrobiaceae</taxon>
        <taxon>Ornithinimicrobium</taxon>
    </lineage>
</organism>
<evidence type="ECO:0000256" key="11">
    <source>
        <dbReference type="ARBA" id="ARBA00023049"/>
    </source>
</evidence>
<keyword evidence="7" id="KW-0645">Protease</keyword>
<dbReference type="Proteomes" id="UP001056455">
    <property type="component" value="Chromosome"/>
</dbReference>
<evidence type="ECO:0000259" key="16">
    <source>
        <dbReference type="Pfam" id="PF17900"/>
    </source>
</evidence>
<evidence type="ECO:0000259" key="15">
    <source>
        <dbReference type="Pfam" id="PF11838"/>
    </source>
</evidence>
<evidence type="ECO:0000256" key="10">
    <source>
        <dbReference type="ARBA" id="ARBA00022833"/>
    </source>
</evidence>
<dbReference type="PANTHER" id="PTHR11533">
    <property type="entry name" value="PROTEASE M1 ZINC METALLOPROTEASE"/>
    <property type="match status" value="1"/>
</dbReference>
<feature type="domain" description="Aminopeptidase N-like N-terminal" evidence="16">
    <location>
        <begin position="104"/>
        <end position="190"/>
    </location>
</feature>
<dbReference type="Pfam" id="PF17900">
    <property type="entry name" value="Peptidase_M1_N"/>
    <property type="match status" value="1"/>
</dbReference>
<evidence type="ECO:0000256" key="13">
    <source>
        <dbReference type="ARBA" id="ARBA00031533"/>
    </source>
</evidence>
<evidence type="ECO:0000256" key="1">
    <source>
        <dbReference type="ARBA" id="ARBA00000098"/>
    </source>
</evidence>
<feature type="domain" description="Peptidase M1 membrane alanine aminopeptidase" evidence="14">
    <location>
        <begin position="240"/>
        <end position="450"/>
    </location>
</feature>